<evidence type="ECO:0000256" key="5">
    <source>
        <dbReference type="ARBA" id="ARBA00022692"/>
    </source>
</evidence>
<feature type="transmembrane region" description="Helical" evidence="8">
    <location>
        <begin position="21"/>
        <end position="40"/>
    </location>
</feature>
<reference evidence="9 10" key="1">
    <citation type="submission" date="2015-07" db="EMBL/GenBank/DDBJ databases">
        <title>The genome of Eufriesea mexicana.</title>
        <authorList>
            <person name="Pan H."/>
            <person name="Kapheim K."/>
        </authorList>
    </citation>
    <scope>NUCLEOTIDE SEQUENCE [LARGE SCALE GENOMIC DNA]</scope>
    <source>
        <strain evidence="9">0111107269</strain>
        <tissue evidence="9">Whole body</tissue>
    </source>
</reference>
<evidence type="ECO:0000256" key="6">
    <source>
        <dbReference type="ARBA" id="ARBA00022989"/>
    </source>
</evidence>
<dbReference type="PANTHER" id="PTHR31488:SF1">
    <property type="entry name" value="C-MANNOSYLTRANSFERASE DPY19L1"/>
    <property type="match status" value="1"/>
</dbReference>
<keyword evidence="4" id="KW-0808">Transferase</keyword>
<evidence type="ECO:0000256" key="7">
    <source>
        <dbReference type="ARBA" id="ARBA00023136"/>
    </source>
</evidence>
<evidence type="ECO:0000256" key="2">
    <source>
        <dbReference type="ARBA" id="ARBA00008744"/>
    </source>
</evidence>
<proteinExistence type="inferred from homology"/>
<accession>A0A310SN98</accession>
<evidence type="ECO:0000313" key="9">
    <source>
        <dbReference type="EMBL" id="OAD55328.1"/>
    </source>
</evidence>
<feature type="transmembrane region" description="Helical" evidence="8">
    <location>
        <begin position="157"/>
        <end position="180"/>
    </location>
</feature>
<gene>
    <name evidence="9" type="ORF">WN48_04842</name>
</gene>
<evidence type="ECO:0000313" key="10">
    <source>
        <dbReference type="Proteomes" id="UP000250275"/>
    </source>
</evidence>
<feature type="transmembrane region" description="Helical" evidence="8">
    <location>
        <begin position="215"/>
        <end position="232"/>
    </location>
</feature>
<keyword evidence="10" id="KW-1185">Reference proteome</keyword>
<evidence type="ECO:0000256" key="4">
    <source>
        <dbReference type="ARBA" id="ARBA00022679"/>
    </source>
</evidence>
<dbReference type="Pfam" id="PF10034">
    <property type="entry name" value="Dpy19"/>
    <property type="match status" value="1"/>
</dbReference>
<dbReference type="OrthoDB" id="6019623at2759"/>
<dbReference type="GO" id="GO:0005637">
    <property type="term" value="C:nuclear inner membrane"/>
    <property type="evidence" value="ECO:0007669"/>
    <property type="project" value="TreeGrafter"/>
</dbReference>
<sequence>MAMESDKKRKGAEKLCRISVNFYKLAVDIIGLAFGFVHRWHVSTLFENDRHFSHLSEIEREMSFRTEMGMYYSYYKTIAESKTFMDGIRKISHDNISEYGNVINAARKYSILPELVIGHLYHCAKNLGIMPVEQCWQVDKGEGLPPVTSCEGLSVPVYFYLEIVWISTIFTAAILFYYAVHLGNGIKSGIVTILFFFYNHNECTRVQWSPPLRESFAYPVLLGQMYMLTVILREGTVRDPQNVPRNLLQNMGFATVISLCCWQFSHFVFTTQIIALLILKWIRIIPNSLYSSIFIVHCWSIVIAMCITDFYTLFDSLYLCLLLTSKALSLTEKMSPVIGKTFQTITEIALTIAWTVDLKSFCSTLSEDNAHVFNLLKAKLTNYKDFHTMLYTCSPEFDFLQYRNYELIIKTSLLPTAILAGILAVYFWYRNYKIKGYPRCIEADLAYNGLQTGAFIIMAVFIMRLKLFMNPHLCIIAGTVCANRYLEKFGLKSEMTKTAVTLVLISAISYHGLKVLQEERSVIGEYSNIEQEELFEWIKENTPEDAVFAGKMSLMANLMLSTGRPIVNNPYYESKEMRDRTMKVYEIFSRKDVTSVYITLRNLNVGYVVLDATLCFGYANLPEDCQMLDLWDLIDNGTAKAAGKRPLCPILFRGNVYPFKRTFVNIRYVVLQLDNSYYVELKPKNFVEYQS</sequence>
<keyword evidence="5 8" id="KW-0812">Transmembrane</keyword>
<dbReference type="InterPro" id="IPR018732">
    <property type="entry name" value="Dpy-19/Dpy-19-like"/>
</dbReference>
<protein>
    <submittedName>
        <fullName evidence="9">Protein dumpy-19</fullName>
    </submittedName>
</protein>
<dbReference type="PANTHER" id="PTHR31488">
    <property type="entry name" value="DPY-19-LIKE 1, LIKE (H. SAPIENS)"/>
    <property type="match status" value="1"/>
</dbReference>
<comment type="similarity">
    <text evidence="2">Belongs to the dpy-19 family.</text>
</comment>
<keyword evidence="7 8" id="KW-0472">Membrane</keyword>
<keyword evidence="6 8" id="KW-1133">Transmembrane helix</keyword>
<dbReference type="GO" id="GO:0000030">
    <property type="term" value="F:mannosyltransferase activity"/>
    <property type="evidence" value="ECO:0007669"/>
    <property type="project" value="TreeGrafter"/>
</dbReference>
<organism evidence="9 10">
    <name type="scientific">Eufriesea mexicana</name>
    <dbReference type="NCBI Taxonomy" id="516756"/>
    <lineage>
        <taxon>Eukaryota</taxon>
        <taxon>Metazoa</taxon>
        <taxon>Ecdysozoa</taxon>
        <taxon>Arthropoda</taxon>
        <taxon>Hexapoda</taxon>
        <taxon>Insecta</taxon>
        <taxon>Pterygota</taxon>
        <taxon>Neoptera</taxon>
        <taxon>Endopterygota</taxon>
        <taxon>Hymenoptera</taxon>
        <taxon>Apocrita</taxon>
        <taxon>Aculeata</taxon>
        <taxon>Apoidea</taxon>
        <taxon>Anthophila</taxon>
        <taxon>Apidae</taxon>
        <taxon>Eufriesea</taxon>
    </lineage>
</organism>
<feature type="transmembrane region" description="Helical" evidence="8">
    <location>
        <begin position="252"/>
        <end position="279"/>
    </location>
</feature>
<evidence type="ECO:0000256" key="3">
    <source>
        <dbReference type="ARBA" id="ARBA00022676"/>
    </source>
</evidence>
<name>A0A310SN98_9HYME</name>
<feature type="transmembrane region" description="Helical" evidence="8">
    <location>
        <begin position="407"/>
        <end position="429"/>
    </location>
</feature>
<feature type="transmembrane region" description="Helical" evidence="8">
    <location>
        <begin position="291"/>
        <end position="314"/>
    </location>
</feature>
<dbReference type="Proteomes" id="UP000250275">
    <property type="component" value="Unassembled WGS sequence"/>
</dbReference>
<keyword evidence="3" id="KW-0328">Glycosyltransferase</keyword>
<dbReference type="AlphaFoldDB" id="A0A310SN98"/>
<evidence type="ECO:0000256" key="8">
    <source>
        <dbReference type="SAM" id="Phobius"/>
    </source>
</evidence>
<evidence type="ECO:0000256" key="1">
    <source>
        <dbReference type="ARBA" id="ARBA00004141"/>
    </source>
</evidence>
<comment type="subcellular location">
    <subcellularLocation>
        <location evidence="1">Membrane</location>
        <topology evidence="1">Multi-pass membrane protein</topology>
    </subcellularLocation>
</comment>
<feature type="transmembrane region" description="Helical" evidence="8">
    <location>
        <begin position="445"/>
        <end position="463"/>
    </location>
</feature>
<dbReference type="EMBL" id="KQ762882">
    <property type="protein sequence ID" value="OAD55328.1"/>
    <property type="molecule type" value="Genomic_DNA"/>
</dbReference>